<accession>A0ABQ1M9B1</accession>
<dbReference type="InterPro" id="IPR025364">
    <property type="entry name" value="DUF4268"/>
</dbReference>
<proteinExistence type="predicted"/>
<dbReference type="EMBL" id="BMFD01000003">
    <property type="protein sequence ID" value="GGC34820.1"/>
    <property type="molecule type" value="Genomic_DNA"/>
</dbReference>
<name>A0ABQ1M9B1_9BACT</name>
<gene>
    <name evidence="2" type="ORF">GCM10010993_12230</name>
</gene>
<dbReference type="Pfam" id="PF14088">
    <property type="entry name" value="DUF4268"/>
    <property type="match status" value="1"/>
</dbReference>
<dbReference type="RefSeq" id="WP_188440927.1">
    <property type="nucleotide sequence ID" value="NZ_BMFD01000003.1"/>
</dbReference>
<sequence length="152" mass="18046">MYSKAEKSKIRKDFWTAFGQYMKPVPSETGVRVNWSNYKTGVKHIFFRMEAENDFASIGIEINHPDIELQQLFFEQFVEFKNLLQSEIGEKWNWELLHEDEFGKINSKIYITLPNANVMDRNDWSKIISFLKPRIIALDAFWANMKPAFEEL</sequence>
<evidence type="ECO:0000313" key="3">
    <source>
        <dbReference type="Proteomes" id="UP000635885"/>
    </source>
</evidence>
<reference evidence="3" key="1">
    <citation type="journal article" date="2019" name="Int. J. Syst. Evol. Microbiol.">
        <title>The Global Catalogue of Microorganisms (GCM) 10K type strain sequencing project: providing services to taxonomists for standard genome sequencing and annotation.</title>
        <authorList>
            <consortium name="The Broad Institute Genomics Platform"/>
            <consortium name="The Broad Institute Genome Sequencing Center for Infectious Disease"/>
            <person name="Wu L."/>
            <person name="Ma J."/>
        </authorList>
    </citation>
    <scope>NUCLEOTIDE SEQUENCE [LARGE SCALE GENOMIC DNA]</scope>
    <source>
        <strain evidence="3">CGMCC 1.12479</strain>
    </source>
</reference>
<feature type="domain" description="DUF4268" evidence="1">
    <location>
        <begin position="10"/>
        <end position="145"/>
    </location>
</feature>
<organism evidence="2 3">
    <name type="scientific">Belliella aquatica</name>
    <dbReference type="NCBI Taxonomy" id="1323734"/>
    <lineage>
        <taxon>Bacteria</taxon>
        <taxon>Pseudomonadati</taxon>
        <taxon>Bacteroidota</taxon>
        <taxon>Cytophagia</taxon>
        <taxon>Cytophagales</taxon>
        <taxon>Cyclobacteriaceae</taxon>
        <taxon>Belliella</taxon>
    </lineage>
</organism>
<keyword evidence="3" id="KW-1185">Reference proteome</keyword>
<evidence type="ECO:0000313" key="2">
    <source>
        <dbReference type="EMBL" id="GGC34820.1"/>
    </source>
</evidence>
<evidence type="ECO:0000259" key="1">
    <source>
        <dbReference type="Pfam" id="PF14088"/>
    </source>
</evidence>
<dbReference type="Proteomes" id="UP000635885">
    <property type="component" value="Unassembled WGS sequence"/>
</dbReference>
<protein>
    <recommendedName>
        <fullName evidence="1">DUF4268 domain-containing protein</fullName>
    </recommendedName>
</protein>
<comment type="caution">
    <text evidence="2">The sequence shown here is derived from an EMBL/GenBank/DDBJ whole genome shotgun (WGS) entry which is preliminary data.</text>
</comment>